<proteinExistence type="predicted"/>
<dbReference type="OrthoDB" id="101791at2759"/>
<gene>
    <name evidence="2" type="ORF">GWI33_012479</name>
</gene>
<accession>A0A834I882</accession>
<protein>
    <submittedName>
        <fullName evidence="2">Uncharacterized protein</fullName>
    </submittedName>
</protein>
<evidence type="ECO:0000313" key="3">
    <source>
        <dbReference type="Proteomes" id="UP000625711"/>
    </source>
</evidence>
<dbReference type="EMBL" id="JAACXV010011991">
    <property type="protein sequence ID" value="KAF7274849.1"/>
    <property type="molecule type" value="Genomic_DNA"/>
</dbReference>
<name>A0A834I882_RHYFE</name>
<dbReference type="AlphaFoldDB" id="A0A834I882"/>
<dbReference type="Proteomes" id="UP000625711">
    <property type="component" value="Unassembled WGS sequence"/>
</dbReference>
<reference evidence="2" key="1">
    <citation type="submission" date="2020-08" db="EMBL/GenBank/DDBJ databases">
        <title>Genome sequencing and assembly of the red palm weevil Rhynchophorus ferrugineus.</title>
        <authorList>
            <person name="Dias G.B."/>
            <person name="Bergman C.M."/>
            <person name="Manee M."/>
        </authorList>
    </citation>
    <scope>NUCLEOTIDE SEQUENCE</scope>
    <source>
        <strain evidence="2">AA-2017</strain>
        <tissue evidence="2">Whole larva</tissue>
    </source>
</reference>
<evidence type="ECO:0000313" key="2">
    <source>
        <dbReference type="EMBL" id="KAF7274849.1"/>
    </source>
</evidence>
<keyword evidence="3" id="KW-1185">Reference proteome</keyword>
<comment type="caution">
    <text evidence="2">The sequence shown here is derived from an EMBL/GenBank/DDBJ whole genome shotgun (WGS) entry which is preliminary data.</text>
</comment>
<feature type="compositionally biased region" description="Basic residues" evidence="1">
    <location>
        <begin position="1"/>
        <end position="13"/>
    </location>
</feature>
<evidence type="ECO:0000256" key="1">
    <source>
        <dbReference type="SAM" id="MobiDB-lite"/>
    </source>
</evidence>
<organism evidence="2 3">
    <name type="scientific">Rhynchophorus ferrugineus</name>
    <name type="common">Red palm weevil</name>
    <name type="synonym">Curculio ferrugineus</name>
    <dbReference type="NCBI Taxonomy" id="354439"/>
    <lineage>
        <taxon>Eukaryota</taxon>
        <taxon>Metazoa</taxon>
        <taxon>Ecdysozoa</taxon>
        <taxon>Arthropoda</taxon>
        <taxon>Hexapoda</taxon>
        <taxon>Insecta</taxon>
        <taxon>Pterygota</taxon>
        <taxon>Neoptera</taxon>
        <taxon>Endopterygota</taxon>
        <taxon>Coleoptera</taxon>
        <taxon>Polyphaga</taxon>
        <taxon>Cucujiformia</taxon>
        <taxon>Curculionidae</taxon>
        <taxon>Dryophthorinae</taxon>
        <taxon>Rhynchophorus</taxon>
    </lineage>
</organism>
<sequence>MFRRLSRSQRKLNRTFSQETIAEEDEDEGGFRSGTSSETKNNLDGKYSKIYNHIQTTPMSVESVICLIEV</sequence>
<feature type="region of interest" description="Disordered" evidence="1">
    <location>
        <begin position="1"/>
        <end position="44"/>
    </location>
</feature>